<dbReference type="SUPFAM" id="SSF50965">
    <property type="entry name" value="Galactose oxidase, central domain"/>
    <property type="match status" value="1"/>
</dbReference>
<proteinExistence type="predicted"/>
<dbReference type="Proteomes" id="UP000195105">
    <property type="component" value="Unassembled WGS sequence"/>
</dbReference>
<name>A0A2C9ZK87_9ACTN</name>
<feature type="domain" description="Galactose oxidase-like Early set" evidence="2">
    <location>
        <begin position="471"/>
        <end position="553"/>
    </location>
</feature>
<evidence type="ECO:0000259" key="2">
    <source>
        <dbReference type="Pfam" id="PF09118"/>
    </source>
</evidence>
<dbReference type="Gene3D" id="2.60.40.10">
    <property type="entry name" value="Immunoglobulins"/>
    <property type="match status" value="1"/>
</dbReference>
<protein>
    <recommendedName>
        <fullName evidence="2">Galactose oxidase-like Early set domain-containing protein</fullName>
    </recommendedName>
</protein>
<organism evidence="3 4">
    <name type="scientific">Streptomyces swartbergensis</name>
    <dbReference type="NCBI Taxonomy" id="487165"/>
    <lineage>
        <taxon>Bacteria</taxon>
        <taxon>Bacillati</taxon>
        <taxon>Actinomycetota</taxon>
        <taxon>Actinomycetes</taxon>
        <taxon>Kitasatosporales</taxon>
        <taxon>Streptomycetaceae</taxon>
        <taxon>Streptomyces</taxon>
    </lineage>
</organism>
<dbReference type="GO" id="GO:0005975">
    <property type="term" value="P:carbohydrate metabolic process"/>
    <property type="evidence" value="ECO:0007669"/>
    <property type="project" value="UniProtKB-ARBA"/>
</dbReference>
<dbReference type="Gene3D" id="2.130.10.80">
    <property type="entry name" value="Galactose oxidase/kelch, beta-propeller"/>
    <property type="match status" value="1"/>
</dbReference>
<gene>
    <name evidence="3" type="ORF">CA983_43030</name>
</gene>
<dbReference type="InterPro" id="IPR011043">
    <property type="entry name" value="Gal_Oxase/kelch_b-propeller"/>
</dbReference>
<dbReference type="InterPro" id="IPR015202">
    <property type="entry name" value="GO-like_E_set"/>
</dbReference>
<dbReference type="InterPro" id="IPR014756">
    <property type="entry name" value="Ig_E-set"/>
</dbReference>
<dbReference type="SUPFAM" id="SSF81296">
    <property type="entry name" value="E set domains"/>
    <property type="match status" value="1"/>
</dbReference>
<evidence type="ECO:0000256" key="1">
    <source>
        <dbReference type="SAM" id="MobiDB-lite"/>
    </source>
</evidence>
<dbReference type="InterPro" id="IPR037293">
    <property type="entry name" value="Gal_Oxidase_central_sf"/>
</dbReference>
<dbReference type="InterPro" id="IPR013783">
    <property type="entry name" value="Ig-like_fold"/>
</dbReference>
<dbReference type="EMBL" id="NGFN01000645">
    <property type="protein sequence ID" value="OUC81221.1"/>
    <property type="molecule type" value="Genomic_DNA"/>
</dbReference>
<reference evidence="3 4" key="1">
    <citation type="submission" date="2017-05" db="EMBL/GenBank/DDBJ databases">
        <title>Biotechnological potential of actinobacteria isolated from South African environments.</title>
        <authorList>
            <person name="Le Roes-Hill M."/>
            <person name="Prins A."/>
            <person name="Durrell K.A."/>
        </authorList>
    </citation>
    <scope>NUCLEOTIDE SEQUENCE [LARGE SCALE GENOMIC DNA]</scope>
    <source>
        <strain evidence="3 4">HMC13</strain>
    </source>
</reference>
<comment type="caution">
    <text evidence="3">The sequence shown here is derived from an EMBL/GenBank/DDBJ whole genome shotgun (WGS) entry which is preliminary data.</text>
</comment>
<dbReference type="PANTHER" id="PTHR32208:SF21">
    <property type="entry name" value="LOW QUALITY PROTEIN: ALDEHYDE OXIDASE GLOX-LIKE"/>
    <property type="match status" value="1"/>
</dbReference>
<dbReference type="AlphaFoldDB" id="A0A2C9ZK87"/>
<feature type="unsure residue" description="D or N" evidence="3">
    <location>
        <position position="87"/>
    </location>
</feature>
<sequence>MPVDVDIPARAKLNARQELCGVVSPISRNYRATSARSGRWFRVEDENGGNLLARSFAIHAALVHTGKIVIFSGDQHNRAQLVANPQDIDHCELFDCATLTLEKIDAPTTDVFCSGHAFAPDGKLLVAGGTEKWLEDAAAPHGAHFSGLPYVWTFDPLKRRGRYWVREESMSGGRWYPTLITRRNGAILALSGHTHQADGARHFNNTMESWEPHFWRHHGETPAIDTSETPPPYLYPRLFSGPEGEVFSATPIVAEEGVPSTVPRRSASWSGGEKDVSWTRNGFPPPGTTSWGEYVDFYTPATLLPLLEEEGFRFRVLRAGDTGADSAWLIDLGTPEKPLDSLTWQRLREQNPQKITGNRSPQANGRLRLNSNLVLLPSGEVLLCGGVTDGGNDDTAVRAPELLIRTPDGWVWDQSSFSTAKFARNYHSTALLMPDGRVFTGGGNIGAKPGGEDVRRLELEIYEPWYTCRRRPRILNAPKAIASGEKLEVDVRGPGPITQLALVRCGSATHAFNSDQRYIGLNVTSTAPGHYEARIPKQAVAIPGYYLLFACMQEGDVGKEGLVPSKGLFICIKPKPRA</sequence>
<dbReference type="Pfam" id="PF09118">
    <property type="entry name" value="GO-like_E_set"/>
    <property type="match status" value="1"/>
</dbReference>
<feature type="region of interest" description="Disordered" evidence="1">
    <location>
        <begin position="258"/>
        <end position="281"/>
    </location>
</feature>
<evidence type="ECO:0000313" key="3">
    <source>
        <dbReference type="EMBL" id="OUC81221.1"/>
    </source>
</evidence>
<accession>A0A2C9ZK87</accession>
<dbReference type="PANTHER" id="PTHR32208">
    <property type="entry name" value="SECRETED PROTEIN-RELATED"/>
    <property type="match status" value="1"/>
</dbReference>
<dbReference type="CDD" id="cd02851">
    <property type="entry name" value="E_set_GO_C"/>
    <property type="match status" value="1"/>
</dbReference>
<evidence type="ECO:0000313" key="4">
    <source>
        <dbReference type="Proteomes" id="UP000195105"/>
    </source>
</evidence>
<keyword evidence="4" id="KW-1185">Reference proteome</keyword>